<keyword evidence="1" id="KW-0175">Coiled coil</keyword>
<gene>
    <name evidence="3" type="ORF">LS65_008880</name>
</gene>
<dbReference type="Proteomes" id="UP000029707">
    <property type="component" value="Unassembled WGS sequence"/>
</dbReference>
<dbReference type="RefSeq" id="WP_052061193.1">
    <property type="nucleotide sequence ID" value="NZ_CAJUDB010000013.1"/>
</dbReference>
<evidence type="ECO:0000256" key="1">
    <source>
        <dbReference type="SAM" id="Coils"/>
    </source>
</evidence>
<accession>A0A4V6YSD8</accession>
<dbReference type="EMBL" id="JRMQ02000016">
    <property type="protein sequence ID" value="TLD99882.1"/>
    <property type="molecule type" value="Genomic_DNA"/>
</dbReference>
<protein>
    <submittedName>
        <fullName evidence="3">Uncharacterized protein</fullName>
    </submittedName>
</protein>
<dbReference type="OrthoDB" id="5323816at2"/>
<comment type="caution">
    <text evidence="3">The sequence shown here is derived from an EMBL/GenBank/DDBJ whole genome shotgun (WGS) entry which is preliminary data.</text>
</comment>
<evidence type="ECO:0000313" key="4">
    <source>
        <dbReference type="Proteomes" id="UP000029707"/>
    </source>
</evidence>
<dbReference type="AlphaFoldDB" id="A0A4V6YSD8"/>
<feature type="region of interest" description="Disordered" evidence="2">
    <location>
        <begin position="274"/>
        <end position="307"/>
    </location>
</feature>
<feature type="coiled-coil region" evidence="1">
    <location>
        <begin position="215"/>
        <end position="249"/>
    </location>
</feature>
<feature type="compositionally biased region" description="Basic and acidic residues" evidence="2">
    <location>
        <begin position="274"/>
        <end position="296"/>
    </location>
</feature>
<keyword evidence="4" id="KW-1185">Reference proteome</keyword>
<evidence type="ECO:0000313" key="3">
    <source>
        <dbReference type="EMBL" id="TLD99882.1"/>
    </source>
</evidence>
<sequence length="307" mass="36039">MLIEKAVALLNEFAESKKDDEFKEFANNLALFTLKYKNEHNINDIKVFVDLVKQNTNDKDKEQLKRAISSISLAEECIQNGFVDYEKFYINFREYKIDIASMQENIDAEILESNTDKDTISNELLESLQDLATLSEDSQSKKQEIKKLQEVKEDNDFYIPKDEKITNSIHSPSVSEMLSFIKDKENTQFPFSKEETLNNKFFMLDFNKQLKRMSVQEIQKLIDNIKAKNEALRKEIEEIDEQKINLMKELKGELIDNQKLSTLNEINQKDAEQRLEENKSSIEKSPKHNIQNEKFSKVFKATKNRNR</sequence>
<reference evidence="3 4" key="1">
    <citation type="journal article" date="2014" name="Genome Announc.">
        <title>Draft genome sequences of eight enterohepatic helicobacter species isolated from both laboratory and wild rodents.</title>
        <authorList>
            <person name="Sheh A."/>
            <person name="Shen Z."/>
            <person name="Fox J.G."/>
        </authorList>
    </citation>
    <scope>NUCLEOTIDE SEQUENCE [LARGE SCALE GENOMIC DNA]</scope>
    <source>
        <strain evidence="3 4">MIT 01-6451</strain>
    </source>
</reference>
<organism evidence="3 4">
    <name type="scientific">Helicobacter japonicus</name>
    <dbReference type="NCBI Taxonomy" id="425400"/>
    <lineage>
        <taxon>Bacteria</taxon>
        <taxon>Pseudomonadati</taxon>
        <taxon>Campylobacterota</taxon>
        <taxon>Epsilonproteobacteria</taxon>
        <taxon>Campylobacterales</taxon>
        <taxon>Helicobacteraceae</taxon>
        <taxon>Helicobacter</taxon>
    </lineage>
</organism>
<evidence type="ECO:0000256" key="2">
    <source>
        <dbReference type="SAM" id="MobiDB-lite"/>
    </source>
</evidence>
<proteinExistence type="predicted"/>
<name>A0A4V6YSD8_9HELI</name>